<accession>A0A8S9QEH4</accession>
<feature type="region of interest" description="Disordered" evidence="1">
    <location>
        <begin position="122"/>
        <end position="212"/>
    </location>
</feature>
<evidence type="ECO:0000256" key="1">
    <source>
        <dbReference type="SAM" id="MobiDB-lite"/>
    </source>
</evidence>
<comment type="caution">
    <text evidence="2">The sequence shown here is derived from an EMBL/GenBank/DDBJ whole genome shotgun (WGS) entry which is preliminary data.</text>
</comment>
<sequence length="212" mass="23683">MEELLFFSDPAHLECSIRKEERASSIDTTSTTSIDTTSTMSIDTCDRVAIDSSTQTSIDTNPRADMVATLVLQRDENGDMHDPEGYMCNAADNDFGEVLEQEKLEEDAFLIESSMSIGSSYWCRPTPTTEHQPTPSAEHRSTSTAEHQSTSSTEHRPTPLLGSDKTVRIQSHSNFSARHPHPPTLARVTSDDVNRQQHEKIDRHQHGSVDRQ</sequence>
<dbReference type="AlphaFoldDB" id="A0A8S9QEH4"/>
<name>A0A8S9QEH4_BRACR</name>
<dbReference type="EMBL" id="QGKX02001290">
    <property type="protein sequence ID" value="KAF3537008.1"/>
    <property type="molecule type" value="Genomic_DNA"/>
</dbReference>
<feature type="compositionally biased region" description="Basic and acidic residues" evidence="1">
    <location>
        <begin position="189"/>
        <end position="212"/>
    </location>
</feature>
<feature type="compositionally biased region" description="Polar residues" evidence="1">
    <location>
        <begin position="142"/>
        <end position="152"/>
    </location>
</feature>
<evidence type="ECO:0000313" key="3">
    <source>
        <dbReference type="Proteomes" id="UP000712600"/>
    </source>
</evidence>
<dbReference type="Proteomes" id="UP000712600">
    <property type="component" value="Unassembled WGS sequence"/>
</dbReference>
<proteinExistence type="predicted"/>
<organism evidence="2 3">
    <name type="scientific">Brassica cretica</name>
    <name type="common">Mustard</name>
    <dbReference type="NCBI Taxonomy" id="69181"/>
    <lineage>
        <taxon>Eukaryota</taxon>
        <taxon>Viridiplantae</taxon>
        <taxon>Streptophyta</taxon>
        <taxon>Embryophyta</taxon>
        <taxon>Tracheophyta</taxon>
        <taxon>Spermatophyta</taxon>
        <taxon>Magnoliopsida</taxon>
        <taxon>eudicotyledons</taxon>
        <taxon>Gunneridae</taxon>
        <taxon>Pentapetalae</taxon>
        <taxon>rosids</taxon>
        <taxon>malvids</taxon>
        <taxon>Brassicales</taxon>
        <taxon>Brassicaceae</taxon>
        <taxon>Brassiceae</taxon>
        <taxon>Brassica</taxon>
    </lineage>
</organism>
<protein>
    <submittedName>
        <fullName evidence="2">Uncharacterized protein</fullName>
    </submittedName>
</protein>
<evidence type="ECO:0000313" key="2">
    <source>
        <dbReference type="EMBL" id="KAF3537008.1"/>
    </source>
</evidence>
<gene>
    <name evidence="2" type="ORF">F2Q69_00023042</name>
</gene>
<reference evidence="2" key="1">
    <citation type="submission" date="2019-12" db="EMBL/GenBank/DDBJ databases">
        <title>Genome sequencing and annotation of Brassica cretica.</title>
        <authorList>
            <person name="Studholme D.J."/>
            <person name="Sarris P."/>
        </authorList>
    </citation>
    <scope>NUCLEOTIDE SEQUENCE</scope>
    <source>
        <strain evidence="2">PFS-109/04</strain>
        <tissue evidence="2">Leaf</tissue>
    </source>
</reference>
<feature type="compositionally biased region" description="Polar residues" evidence="1">
    <location>
        <begin position="126"/>
        <end position="135"/>
    </location>
</feature>